<evidence type="ECO:0000256" key="1">
    <source>
        <dbReference type="SAM" id="SignalP"/>
    </source>
</evidence>
<reference evidence="2 3" key="1">
    <citation type="journal article" date="2016" name="Nat. Commun.">
        <title>Ectomycorrhizal ecology is imprinted in the genome of the dominant symbiotic fungus Cenococcum geophilum.</title>
        <authorList>
            <consortium name="DOE Joint Genome Institute"/>
            <person name="Peter M."/>
            <person name="Kohler A."/>
            <person name="Ohm R.A."/>
            <person name="Kuo A."/>
            <person name="Krutzmann J."/>
            <person name="Morin E."/>
            <person name="Arend M."/>
            <person name="Barry K.W."/>
            <person name="Binder M."/>
            <person name="Choi C."/>
            <person name="Clum A."/>
            <person name="Copeland A."/>
            <person name="Grisel N."/>
            <person name="Haridas S."/>
            <person name="Kipfer T."/>
            <person name="LaButti K."/>
            <person name="Lindquist E."/>
            <person name="Lipzen A."/>
            <person name="Maire R."/>
            <person name="Meier B."/>
            <person name="Mihaltcheva S."/>
            <person name="Molinier V."/>
            <person name="Murat C."/>
            <person name="Poggeler S."/>
            <person name="Quandt C.A."/>
            <person name="Sperisen C."/>
            <person name="Tritt A."/>
            <person name="Tisserant E."/>
            <person name="Crous P.W."/>
            <person name="Henrissat B."/>
            <person name="Nehls U."/>
            <person name="Egli S."/>
            <person name="Spatafora J.W."/>
            <person name="Grigoriev I.V."/>
            <person name="Martin F.M."/>
        </authorList>
    </citation>
    <scope>NUCLEOTIDE SEQUENCE [LARGE SCALE GENOMIC DNA]</scope>
    <source>
        <strain evidence="2 3">CBS 459.81</strain>
    </source>
</reference>
<protein>
    <recommendedName>
        <fullName evidence="4">Secreted protein</fullName>
    </recommendedName>
</protein>
<dbReference type="Proteomes" id="UP000250266">
    <property type="component" value="Unassembled WGS sequence"/>
</dbReference>
<name>A0A8E2JD32_9PEZI</name>
<feature type="signal peptide" evidence="1">
    <location>
        <begin position="1"/>
        <end position="16"/>
    </location>
</feature>
<proteinExistence type="predicted"/>
<keyword evidence="3" id="KW-1185">Reference proteome</keyword>
<evidence type="ECO:0008006" key="4">
    <source>
        <dbReference type="Google" id="ProtNLM"/>
    </source>
</evidence>
<organism evidence="2 3">
    <name type="scientific">Lepidopterella palustris CBS 459.81</name>
    <dbReference type="NCBI Taxonomy" id="1314670"/>
    <lineage>
        <taxon>Eukaryota</taxon>
        <taxon>Fungi</taxon>
        <taxon>Dikarya</taxon>
        <taxon>Ascomycota</taxon>
        <taxon>Pezizomycotina</taxon>
        <taxon>Dothideomycetes</taxon>
        <taxon>Pleosporomycetidae</taxon>
        <taxon>Mytilinidiales</taxon>
        <taxon>Argynnaceae</taxon>
        <taxon>Lepidopterella</taxon>
    </lineage>
</organism>
<feature type="chain" id="PRO_5034850723" description="Secreted protein" evidence="1">
    <location>
        <begin position="17"/>
        <end position="79"/>
    </location>
</feature>
<gene>
    <name evidence="2" type="ORF">K432DRAFT_384182</name>
</gene>
<evidence type="ECO:0000313" key="3">
    <source>
        <dbReference type="Proteomes" id="UP000250266"/>
    </source>
</evidence>
<keyword evidence="1" id="KW-0732">Signal</keyword>
<evidence type="ECO:0000313" key="2">
    <source>
        <dbReference type="EMBL" id="OCK78018.1"/>
    </source>
</evidence>
<sequence length="79" mass="8778">MVTITAILVLIAAVLAGRVLASTCCTLVRVYILGRRIKKAEKLGNCGYVVTVVADKHRRLTGSRLIDNNRCCQMLYRLQ</sequence>
<dbReference type="AlphaFoldDB" id="A0A8E2JD32"/>
<dbReference type="EMBL" id="KV745085">
    <property type="protein sequence ID" value="OCK78018.1"/>
    <property type="molecule type" value="Genomic_DNA"/>
</dbReference>
<accession>A0A8E2JD32</accession>